<evidence type="ECO:0000256" key="4">
    <source>
        <dbReference type="ARBA" id="ARBA00023125"/>
    </source>
</evidence>
<evidence type="ECO:0000313" key="11">
    <source>
        <dbReference type="RefSeq" id="XP_033538414.1"/>
    </source>
</evidence>
<dbReference type="Gene3D" id="4.10.240.10">
    <property type="entry name" value="Zn(2)-C6 fungal-type DNA-binding domain"/>
    <property type="match status" value="1"/>
</dbReference>
<dbReference type="EMBL" id="ML975149">
    <property type="protein sequence ID" value="KAF1816783.1"/>
    <property type="molecule type" value="Genomic_DNA"/>
</dbReference>
<keyword evidence="1" id="KW-0479">Metal-binding</keyword>
<dbReference type="Proteomes" id="UP000504638">
    <property type="component" value="Unplaced"/>
</dbReference>
<dbReference type="InterPro" id="IPR036864">
    <property type="entry name" value="Zn2-C6_fun-type_DNA-bd_sf"/>
</dbReference>
<feature type="compositionally biased region" description="Polar residues" evidence="7">
    <location>
        <begin position="521"/>
        <end position="533"/>
    </location>
</feature>
<evidence type="ECO:0000256" key="6">
    <source>
        <dbReference type="ARBA" id="ARBA00023242"/>
    </source>
</evidence>
<feature type="region of interest" description="Disordered" evidence="7">
    <location>
        <begin position="401"/>
        <end position="571"/>
    </location>
</feature>
<keyword evidence="4" id="KW-0238">DNA-binding</keyword>
<evidence type="ECO:0000259" key="8">
    <source>
        <dbReference type="PROSITE" id="PS50048"/>
    </source>
</evidence>
<evidence type="ECO:0000313" key="10">
    <source>
        <dbReference type="Proteomes" id="UP000504638"/>
    </source>
</evidence>
<dbReference type="PANTHER" id="PTHR47659">
    <property type="entry name" value="ZN(II)2CYS6 TRANSCRIPTION FACTOR (EUROFUNG)-RELATED"/>
    <property type="match status" value="1"/>
</dbReference>
<dbReference type="GO" id="GO:0003677">
    <property type="term" value="F:DNA binding"/>
    <property type="evidence" value="ECO:0007669"/>
    <property type="project" value="UniProtKB-KW"/>
</dbReference>
<keyword evidence="6" id="KW-0539">Nucleus</keyword>
<evidence type="ECO:0000256" key="5">
    <source>
        <dbReference type="ARBA" id="ARBA00023163"/>
    </source>
</evidence>
<reference evidence="9 11" key="1">
    <citation type="submission" date="2020-01" db="EMBL/GenBank/DDBJ databases">
        <authorList>
            <consortium name="DOE Joint Genome Institute"/>
            <person name="Haridas S."/>
            <person name="Albert R."/>
            <person name="Binder M."/>
            <person name="Bloem J."/>
            <person name="Labutti K."/>
            <person name="Salamov A."/>
            <person name="Andreopoulos B."/>
            <person name="Baker S.E."/>
            <person name="Barry K."/>
            <person name="Bills G."/>
            <person name="Bluhm B.H."/>
            <person name="Cannon C."/>
            <person name="Castanera R."/>
            <person name="Culley D.E."/>
            <person name="Daum C."/>
            <person name="Ezra D."/>
            <person name="Gonzalez J.B."/>
            <person name="Henrissat B."/>
            <person name="Kuo A."/>
            <person name="Liang C."/>
            <person name="Lipzen A."/>
            <person name="Lutzoni F."/>
            <person name="Magnuson J."/>
            <person name="Mondo S."/>
            <person name="Nolan M."/>
            <person name="Ohm R."/>
            <person name="Pangilinan J."/>
            <person name="Park H.-J."/>
            <person name="Ramirez L."/>
            <person name="Alfaro M."/>
            <person name="Sun H."/>
            <person name="Tritt A."/>
            <person name="Yoshinaga Y."/>
            <person name="Zwiers L.-H."/>
            <person name="Turgeon B.G."/>
            <person name="Goodwin S.B."/>
            <person name="Spatafora J.W."/>
            <person name="Crous P.W."/>
            <person name="Grigoriev I.V."/>
        </authorList>
    </citation>
    <scope>NUCLEOTIDE SEQUENCE</scope>
    <source>
        <strain evidence="9 11">CBS 781.70</strain>
    </source>
</reference>
<feature type="compositionally biased region" description="Basic and acidic residues" evidence="7">
    <location>
        <begin position="23"/>
        <end position="32"/>
    </location>
</feature>
<feature type="compositionally biased region" description="Polar residues" evidence="7">
    <location>
        <begin position="411"/>
        <end position="426"/>
    </location>
</feature>
<keyword evidence="10" id="KW-1185">Reference proteome</keyword>
<reference evidence="11" key="2">
    <citation type="submission" date="2020-04" db="EMBL/GenBank/DDBJ databases">
        <authorList>
            <consortium name="NCBI Genome Project"/>
        </authorList>
    </citation>
    <scope>NUCLEOTIDE SEQUENCE</scope>
    <source>
        <strain evidence="11">CBS 781.70</strain>
    </source>
</reference>
<evidence type="ECO:0000256" key="1">
    <source>
        <dbReference type="ARBA" id="ARBA00022723"/>
    </source>
</evidence>
<dbReference type="PANTHER" id="PTHR47659:SF4">
    <property type="entry name" value="ZN(II)2CYS6 TRANSCRIPTION FACTOR (EUROFUNG)"/>
    <property type="match status" value="1"/>
</dbReference>
<dbReference type="AlphaFoldDB" id="A0A6G1GFF4"/>
<evidence type="ECO:0000313" key="9">
    <source>
        <dbReference type="EMBL" id="KAF1816783.1"/>
    </source>
</evidence>
<dbReference type="GeneID" id="54421460"/>
<dbReference type="SMART" id="SM00066">
    <property type="entry name" value="GAL4"/>
    <property type="match status" value="1"/>
</dbReference>
<feature type="region of interest" description="Disordered" evidence="7">
    <location>
        <begin position="1"/>
        <end position="70"/>
    </location>
</feature>
<reference evidence="11" key="3">
    <citation type="submission" date="2025-04" db="UniProtKB">
        <authorList>
            <consortium name="RefSeq"/>
        </authorList>
    </citation>
    <scope>IDENTIFICATION</scope>
    <source>
        <strain evidence="11">CBS 781.70</strain>
    </source>
</reference>
<feature type="region of interest" description="Disordered" evidence="7">
    <location>
        <begin position="170"/>
        <end position="224"/>
    </location>
</feature>
<feature type="compositionally biased region" description="Polar residues" evidence="7">
    <location>
        <begin position="435"/>
        <end position="445"/>
    </location>
</feature>
<dbReference type="OrthoDB" id="5575144at2759"/>
<keyword evidence="5" id="KW-0804">Transcription</keyword>
<sequence>MSEPPSPVRYPASIAADIPSDSPRARELEQRRWQSSFQLPPTSAPQVPAHAAALPQPPRTSLPGPATDQLRPATATATAHLATAHLAPAPFGAYGPTAAPAQMSTIQATGQFQGPLIRPGRARKMPSMKKANVAAACVNCRRAHLSCDVNRPCGRCVTSGKQDTCVDVEHKKRGRPRLRDREPGEAVPEVGIPQLQPLSAGAAAEQLPTPSGRRSRLRSRPQSISSLAEITQGAIHQLGGYLRSHIGPAPAVQTPPQAPRGLEADASNPVAFLDLNLQILKTNQAFRDCTYGPGDPRGRELAYLVQSQCIPQLQRLQSDLRVERAERDPTHLPPIGSSDGERAVSDVEEGDIARITQGFTERRDIWRFILSGENAAALPVQISLARTTTFFVVLVLPRMPPPRGRPFETPSHMSQQGFAPRQTVSGEPSGPAFSSPHSPFTSIHATATTLPPTPGTIPFSPSATTRPEQHGQESRPTSRRAEQLPPPNPFHQVSLPPPPQAATSSRSPVHDLLNSFDHQQRSAAESSSVTAQQPSPETSRRREREPSATGSQPDHDDGRKRRRLNIDEVLD</sequence>
<dbReference type="InterPro" id="IPR050335">
    <property type="entry name" value="ERT1_acuK_gluconeogen_tf"/>
</dbReference>
<feature type="compositionally biased region" description="Pro residues" evidence="7">
    <location>
        <begin position="484"/>
        <end position="500"/>
    </location>
</feature>
<gene>
    <name evidence="9 11" type="ORF">P152DRAFT_469316</name>
</gene>
<evidence type="ECO:0000256" key="7">
    <source>
        <dbReference type="SAM" id="MobiDB-lite"/>
    </source>
</evidence>
<dbReference type="GO" id="GO:0000981">
    <property type="term" value="F:DNA-binding transcription factor activity, RNA polymerase II-specific"/>
    <property type="evidence" value="ECO:0007669"/>
    <property type="project" value="InterPro"/>
</dbReference>
<evidence type="ECO:0000256" key="3">
    <source>
        <dbReference type="ARBA" id="ARBA00023015"/>
    </source>
</evidence>
<name>A0A6G1GFF4_9PEZI</name>
<feature type="domain" description="Zn(2)-C6 fungal-type" evidence="8">
    <location>
        <begin position="136"/>
        <end position="167"/>
    </location>
</feature>
<dbReference type="PROSITE" id="PS50048">
    <property type="entry name" value="ZN2_CY6_FUNGAL_2"/>
    <property type="match status" value="1"/>
</dbReference>
<dbReference type="RefSeq" id="XP_033538414.1">
    <property type="nucleotide sequence ID" value="XM_033680890.1"/>
</dbReference>
<dbReference type="Pfam" id="PF00172">
    <property type="entry name" value="Zn_clus"/>
    <property type="match status" value="1"/>
</dbReference>
<organism evidence="9">
    <name type="scientific">Eremomyces bilateralis CBS 781.70</name>
    <dbReference type="NCBI Taxonomy" id="1392243"/>
    <lineage>
        <taxon>Eukaryota</taxon>
        <taxon>Fungi</taxon>
        <taxon>Dikarya</taxon>
        <taxon>Ascomycota</taxon>
        <taxon>Pezizomycotina</taxon>
        <taxon>Dothideomycetes</taxon>
        <taxon>Dothideomycetes incertae sedis</taxon>
        <taxon>Eremomycetales</taxon>
        <taxon>Eremomycetaceae</taxon>
        <taxon>Eremomyces</taxon>
    </lineage>
</organism>
<accession>A0A6G1GFF4</accession>
<keyword evidence="3" id="KW-0805">Transcription regulation</keyword>
<proteinExistence type="predicted"/>
<dbReference type="CDD" id="cd00067">
    <property type="entry name" value="GAL4"/>
    <property type="match status" value="1"/>
</dbReference>
<keyword evidence="2" id="KW-0862">Zinc</keyword>
<dbReference type="GO" id="GO:0008270">
    <property type="term" value="F:zinc ion binding"/>
    <property type="evidence" value="ECO:0007669"/>
    <property type="project" value="InterPro"/>
</dbReference>
<feature type="compositionally biased region" description="Polar residues" evidence="7">
    <location>
        <begin position="33"/>
        <end position="45"/>
    </location>
</feature>
<dbReference type="InterPro" id="IPR001138">
    <property type="entry name" value="Zn2Cys6_DnaBD"/>
</dbReference>
<evidence type="ECO:0000256" key="2">
    <source>
        <dbReference type="ARBA" id="ARBA00022833"/>
    </source>
</evidence>
<protein>
    <recommendedName>
        <fullName evidence="8">Zn(2)-C6 fungal-type domain-containing protein</fullName>
    </recommendedName>
</protein>
<dbReference type="PROSITE" id="PS00463">
    <property type="entry name" value="ZN2_CY6_FUNGAL_1"/>
    <property type="match status" value="1"/>
</dbReference>
<dbReference type="SUPFAM" id="SSF57701">
    <property type="entry name" value="Zn2/Cys6 DNA-binding domain"/>
    <property type="match status" value="1"/>
</dbReference>